<proteinExistence type="inferred from homology"/>
<comment type="similarity">
    <text evidence="2 10">Belongs to the MICOS complex subunit Mic60 family.</text>
</comment>
<keyword evidence="5 10" id="KW-0999">Mitochondrion inner membrane</keyword>
<dbReference type="STRING" id="286115.A0A507D941"/>
<dbReference type="AlphaFoldDB" id="A0A507D941"/>
<evidence type="ECO:0000256" key="7">
    <source>
        <dbReference type="ARBA" id="ARBA00023128"/>
    </source>
</evidence>
<keyword evidence="6 10" id="KW-1133">Transmembrane helix</keyword>
<dbReference type="InterPro" id="IPR019133">
    <property type="entry name" value="MIC60"/>
</dbReference>
<organism evidence="12 15">
    <name type="scientific">Synchytrium endobioticum</name>
    <dbReference type="NCBI Taxonomy" id="286115"/>
    <lineage>
        <taxon>Eukaryota</taxon>
        <taxon>Fungi</taxon>
        <taxon>Fungi incertae sedis</taxon>
        <taxon>Chytridiomycota</taxon>
        <taxon>Chytridiomycota incertae sedis</taxon>
        <taxon>Chytridiomycetes</taxon>
        <taxon>Synchytriales</taxon>
        <taxon>Synchytriaceae</taxon>
        <taxon>Synchytrium</taxon>
    </lineage>
</organism>
<dbReference type="PANTHER" id="PTHR15415">
    <property type="entry name" value="MITOFILIN"/>
    <property type="match status" value="1"/>
</dbReference>
<keyword evidence="4 10" id="KW-0812">Transmembrane</keyword>
<dbReference type="OrthoDB" id="10261039at2759"/>
<evidence type="ECO:0000256" key="6">
    <source>
        <dbReference type="ARBA" id="ARBA00022989"/>
    </source>
</evidence>
<dbReference type="GO" id="GO:0061617">
    <property type="term" value="C:MICOS complex"/>
    <property type="evidence" value="ECO:0007669"/>
    <property type="project" value="TreeGrafter"/>
</dbReference>
<evidence type="ECO:0000256" key="3">
    <source>
        <dbReference type="ARBA" id="ARBA00018116"/>
    </source>
</evidence>
<dbReference type="GO" id="GO:0042407">
    <property type="term" value="P:cristae formation"/>
    <property type="evidence" value="ECO:0007669"/>
    <property type="project" value="TreeGrafter"/>
</dbReference>
<evidence type="ECO:0000313" key="15">
    <source>
        <dbReference type="Proteomes" id="UP000320475"/>
    </source>
</evidence>
<keyword evidence="8 10" id="KW-0472">Membrane</keyword>
<feature type="compositionally biased region" description="Low complexity" evidence="11">
    <location>
        <begin position="524"/>
        <end position="535"/>
    </location>
</feature>
<evidence type="ECO:0000256" key="2">
    <source>
        <dbReference type="ARBA" id="ARBA00010877"/>
    </source>
</evidence>
<sequence length="924" mass="99774">MQRAIHIRPARISASTIHRIGRLRYTTEAASTTSTTAASSLNKKRLPILRYSFAAGVIVAGIYGGAGYYSLHDEPFNKQFIANVPGAEIAIHTVTKLQNTSVTDIKEAANKTVHNVEQVVRDVREGGEKAIHNISKTYDNASKTIGDMTQSASKSLESVSKTVESAKDTVVIQYHTMQHKVQELTVAAKDSFEKVRSMVSGQPQPEKTPKPVQVESKDAPQKPGSATKSLPVVHDVQPVEAPVETEVPQKGSSVVQSAVSTLKEGDTRTVEAAKKIEAKATEIAQDTKAKVTTVIGDVKSKATAVAQDIKSKSTSVVHDIKHKAVQGLDVEPQPTPDISDLKNAASSVVEDVISKTGAIVADVKSKASSVASDVESTVEDIGSRAKTVVDDVKAIAGSKADQVKAQTTSTIGDAISKASSISDDLKAAVNNAELKVKTLVQDAEARASSTYQDVKSEATSLAKDAVSKATAAVENVKSSTFEDVESAVEKLLPSSSHEPPSGGFISTAELRARHQDANHDANGTTSPTSTLPSPTINVTPELKSSPPGSKSFKDVEGVLRSLPDQPLVNSLHRLVDTLSLVVDESTSPTEMHRVRDELYALADYVKSMSASEASRLNKTLEEHADKYSEILCAHVTAAEQALLEQAASLNHSTEEKLKEEQHILESKHSNSLAEALAAQNAEFKATLVKELATQAEELERYYSREVKTRVDKERAGRLARLDHLALKLQHLERIALDVGEGLERQYNATAFRAAVDVLRDTALEAAIRTGFAREAEAMQQLGKGRVFIEILLDSIPNDVAISGVATVPYLEERFLAMRDQIRRIQLLPDDAGPVSYVVAVGLSSFILPKEGFVPGNDVEAILARAEHWMMEGDLDAATREVNGLKGWPKRLADDWLKEARQRLEVKQVVDILDAHIKLHSLGKV</sequence>
<feature type="region of interest" description="Disordered" evidence="11">
    <location>
        <begin position="518"/>
        <end position="551"/>
    </location>
</feature>
<dbReference type="Pfam" id="PF09731">
    <property type="entry name" value="Mitofilin"/>
    <property type="match status" value="2"/>
</dbReference>
<comment type="function">
    <text evidence="9">Component of the MICOS complex, a large protein complex of the mitochondrial inner membrane that plays crucial roles in the maintenance of crista junctions, inner membrane architecture, and formation of contact sites to the outer membrane. Plays a role in keeping cristae membranes connected to the inner boundary membrane. Also promotes protein import via the mitochondrial intermembrane space assembly (MIA) pathway.</text>
</comment>
<dbReference type="PANTHER" id="PTHR15415:SF7">
    <property type="entry name" value="MICOS COMPLEX SUBUNIT MIC60"/>
    <property type="match status" value="1"/>
</dbReference>
<evidence type="ECO:0000313" key="14">
    <source>
        <dbReference type="Proteomes" id="UP000317494"/>
    </source>
</evidence>
<comment type="caution">
    <text evidence="12">The sequence shown here is derived from an EMBL/GenBank/DDBJ whole genome shotgun (WGS) entry which is preliminary data.</text>
</comment>
<dbReference type="EMBL" id="QEAN01000058">
    <property type="protein sequence ID" value="TPX51145.1"/>
    <property type="molecule type" value="Genomic_DNA"/>
</dbReference>
<dbReference type="Proteomes" id="UP000317494">
    <property type="component" value="Unassembled WGS sequence"/>
</dbReference>
<dbReference type="EMBL" id="QEAM01000062">
    <property type="protein sequence ID" value="TPX48014.1"/>
    <property type="molecule type" value="Genomic_DNA"/>
</dbReference>
<keyword evidence="7 10" id="KW-0496">Mitochondrion</keyword>
<feature type="transmembrane region" description="Helical" evidence="10">
    <location>
        <begin position="48"/>
        <end position="71"/>
    </location>
</feature>
<evidence type="ECO:0000256" key="5">
    <source>
        <dbReference type="ARBA" id="ARBA00022792"/>
    </source>
</evidence>
<evidence type="ECO:0000256" key="10">
    <source>
        <dbReference type="RuleBase" id="RU363000"/>
    </source>
</evidence>
<reference evidence="14 15" key="1">
    <citation type="journal article" date="2019" name="Sci. Rep.">
        <title>Comparative genomics of chytrid fungi reveal insights into the obligate biotrophic and pathogenic lifestyle of Synchytrium endobioticum.</title>
        <authorList>
            <person name="van de Vossenberg B.T.L.H."/>
            <person name="Warris S."/>
            <person name="Nguyen H.D.T."/>
            <person name="van Gent-Pelzer M.P.E."/>
            <person name="Joly D.L."/>
            <person name="van de Geest H.C."/>
            <person name="Bonants P.J.M."/>
            <person name="Smith D.S."/>
            <person name="Levesque C.A."/>
            <person name="van der Lee T.A.J."/>
        </authorList>
    </citation>
    <scope>NUCLEOTIDE SEQUENCE [LARGE SCALE GENOMIC DNA]</scope>
    <source>
        <strain evidence="12 15">LEV6574</strain>
        <strain evidence="13 14">MB42</strain>
    </source>
</reference>
<comment type="subcellular location">
    <subcellularLocation>
        <location evidence="1 10">Mitochondrion inner membrane</location>
        <topology evidence="1 10">Single-pass membrane protein</topology>
    </subcellularLocation>
</comment>
<evidence type="ECO:0000256" key="4">
    <source>
        <dbReference type="ARBA" id="ARBA00022692"/>
    </source>
</evidence>
<gene>
    <name evidence="12" type="ORF">SeLEV6574_g02306</name>
    <name evidence="13" type="ORF">SeMB42_g02013</name>
</gene>
<keyword evidence="14" id="KW-1185">Reference proteome</keyword>
<dbReference type="Proteomes" id="UP000320475">
    <property type="component" value="Unassembled WGS sequence"/>
</dbReference>
<evidence type="ECO:0000256" key="8">
    <source>
        <dbReference type="ARBA" id="ARBA00023136"/>
    </source>
</evidence>
<accession>A0A507D941</accession>
<name>A0A507D941_9FUNG</name>
<dbReference type="VEuPathDB" id="FungiDB:SeMB42_g02013"/>
<evidence type="ECO:0000256" key="11">
    <source>
        <dbReference type="SAM" id="MobiDB-lite"/>
    </source>
</evidence>
<evidence type="ECO:0000313" key="13">
    <source>
        <dbReference type="EMBL" id="TPX51145.1"/>
    </source>
</evidence>
<evidence type="ECO:0000313" key="12">
    <source>
        <dbReference type="EMBL" id="TPX48014.1"/>
    </source>
</evidence>
<protein>
    <recommendedName>
        <fullName evidence="3 10">MICOS complex subunit MIC60</fullName>
    </recommendedName>
    <alternativeName>
        <fullName evidence="10">Mitofilin</fullName>
    </alternativeName>
</protein>
<evidence type="ECO:0000256" key="9">
    <source>
        <dbReference type="ARBA" id="ARBA00025571"/>
    </source>
</evidence>
<evidence type="ECO:0000256" key="1">
    <source>
        <dbReference type="ARBA" id="ARBA00004434"/>
    </source>
</evidence>
<feature type="region of interest" description="Disordered" evidence="11">
    <location>
        <begin position="195"/>
        <end position="229"/>
    </location>
</feature>
<comment type="subunit">
    <text evidence="10">Component of the mitochondrial contact site and cristae organizing system (MICOS) complex.</text>
</comment>
<dbReference type="Gene3D" id="1.20.120.20">
    <property type="entry name" value="Apolipoprotein"/>
    <property type="match status" value="1"/>
</dbReference>